<dbReference type="HOGENOM" id="CLU_1573549_0_0_1"/>
<evidence type="ECO:0000256" key="1">
    <source>
        <dbReference type="SAM" id="SignalP"/>
    </source>
</evidence>
<accession>A0A0D3JRQ6</accession>
<dbReference type="PaxDb" id="2903-EOD26191"/>
<keyword evidence="3" id="KW-1185">Reference proteome</keyword>
<dbReference type="AlphaFoldDB" id="A0A0D3JRQ6"/>
<dbReference type="KEGG" id="ehx:EMIHUDRAFT_443469"/>
<reference evidence="3" key="1">
    <citation type="journal article" date="2013" name="Nature">
        <title>Pan genome of the phytoplankton Emiliania underpins its global distribution.</title>
        <authorList>
            <person name="Read B.A."/>
            <person name="Kegel J."/>
            <person name="Klute M.J."/>
            <person name="Kuo A."/>
            <person name="Lefebvre S.C."/>
            <person name="Maumus F."/>
            <person name="Mayer C."/>
            <person name="Miller J."/>
            <person name="Monier A."/>
            <person name="Salamov A."/>
            <person name="Young J."/>
            <person name="Aguilar M."/>
            <person name="Claverie J.M."/>
            <person name="Frickenhaus S."/>
            <person name="Gonzalez K."/>
            <person name="Herman E.K."/>
            <person name="Lin Y.C."/>
            <person name="Napier J."/>
            <person name="Ogata H."/>
            <person name="Sarno A.F."/>
            <person name="Shmutz J."/>
            <person name="Schroeder D."/>
            <person name="de Vargas C."/>
            <person name="Verret F."/>
            <person name="von Dassow P."/>
            <person name="Valentin K."/>
            <person name="Van de Peer Y."/>
            <person name="Wheeler G."/>
            <person name="Dacks J.B."/>
            <person name="Delwiche C.F."/>
            <person name="Dyhrman S.T."/>
            <person name="Glockner G."/>
            <person name="John U."/>
            <person name="Richards T."/>
            <person name="Worden A.Z."/>
            <person name="Zhang X."/>
            <person name="Grigoriev I.V."/>
            <person name="Allen A.E."/>
            <person name="Bidle K."/>
            <person name="Borodovsky M."/>
            <person name="Bowler C."/>
            <person name="Brownlee C."/>
            <person name="Cock J.M."/>
            <person name="Elias M."/>
            <person name="Gladyshev V.N."/>
            <person name="Groth M."/>
            <person name="Guda C."/>
            <person name="Hadaegh A."/>
            <person name="Iglesias-Rodriguez M.D."/>
            <person name="Jenkins J."/>
            <person name="Jones B.M."/>
            <person name="Lawson T."/>
            <person name="Leese F."/>
            <person name="Lindquist E."/>
            <person name="Lobanov A."/>
            <person name="Lomsadze A."/>
            <person name="Malik S.B."/>
            <person name="Marsh M.E."/>
            <person name="Mackinder L."/>
            <person name="Mock T."/>
            <person name="Mueller-Roeber B."/>
            <person name="Pagarete A."/>
            <person name="Parker M."/>
            <person name="Probert I."/>
            <person name="Quesneville H."/>
            <person name="Raines C."/>
            <person name="Rensing S.A."/>
            <person name="Riano-Pachon D.M."/>
            <person name="Richier S."/>
            <person name="Rokitta S."/>
            <person name="Shiraiwa Y."/>
            <person name="Soanes D.M."/>
            <person name="van der Giezen M."/>
            <person name="Wahlund T.M."/>
            <person name="Williams B."/>
            <person name="Wilson W."/>
            <person name="Wolfe G."/>
            <person name="Wurch L.L."/>
        </authorList>
    </citation>
    <scope>NUCLEOTIDE SEQUENCE</scope>
</reference>
<proteinExistence type="predicted"/>
<evidence type="ECO:0000313" key="3">
    <source>
        <dbReference type="Proteomes" id="UP000013827"/>
    </source>
</evidence>
<keyword evidence="1" id="KW-0732">Signal</keyword>
<sequence>MLARIGLLQLSLPAVVGFAPNPSVSVDDLCEALATYANDGCGMDTTGKDKRACVVELSVFSGSDGALSTDEAVAALDTIPDAVLTAIEAVDVGATCKREHLQSSGSDLLDMFLYRANWRLLVGDSARRGCASACACFGMCLHEVTAPKREYIPAEARIPATARGAGMGSV</sequence>
<reference evidence="2" key="2">
    <citation type="submission" date="2024-10" db="UniProtKB">
        <authorList>
            <consortium name="EnsemblProtists"/>
        </authorList>
    </citation>
    <scope>IDENTIFICATION</scope>
</reference>
<dbReference type="Proteomes" id="UP000013827">
    <property type="component" value="Unassembled WGS sequence"/>
</dbReference>
<evidence type="ECO:0000313" key="2">
    <source>
        <dbReference type="EnsemblProtists" id="EOD26191"/>
    </source>
</evidence>
<dbReference type="RefSeq" id="XP_005778620.1">
    <property type="nucleotide sequence ID" value="XM_005778563.1"/>
</dbReference>
<organism evidence="2 3">
    <name type="scientific">Emiliania huxleyi (strain CCMP1516)</name>
    <dbReference type="NCBI Taxonomy" id="280463"/>
    <lineage>
        <taxon>Eukaryota</taxon>
        <taxon>Haptista</taxon>
        <taxon>Haptophyta</taxon>
        <taxon>Prymnesiophyceae</taxon>
        <taxon>Isochrysidales</taxon>
        <taxon>Noelaerhabdaceae</taxon>
        <taxon>Emiliania</taxon>
    </lineage>
</organism>
<feature type="chain" id="PRO_5044247017" description="Secreted protein" evidence="1">
    <location>
        <begin position="18"/>
        <end position="170"/>
    </location>
</feature>
<feature type="signal peptide" evidence="1">
    <location>
        <begin position="1"/>
        <end position="17"/>
    </location>
</feature>
<dbReference type="GeneID" id="17271737"/>
<evidence type="ECO:0008006" key="4">
    <source>
        <dbReference type="Google" id="ProtNLM"/>
    </source>
</evidence>
<dbReference type="EnsemblProtists" id="EOD26191">
    <property type="protein sequence ID" value="EOD26191"/>
    <property type="gene ID" value="EMIHUDRAFT_443469"/>
</dbReference>
<protein>
    <recommendedName>
        <fullName evidence="4">Secreted protein</fullName>
    </recommendedName>
</protein>
<name>A0A0D3JRQ6_EMIH1</name>